<dbReference type="InterPro" id="IPR051322">
    <property type="entry name" value="AA_ABC_Transporter_Permease"/>
</dbReference>
<dbReference type="Proteomes" id="UP001500642">
    <property type="component" value="Unassembled WGS sequence"/>
</dbReference>
<feature type="transmembrane region" description="Helical" evidence="7">
    <location>
        <begin position="24"/>
        <end position="47"/>
    </location>
</feature>
<evidence type="ECO:0000256" key="4">
    <source>
        <dbReference type="ARBA" id="ARBA00022692"/>
    </source>
</evidence>
<evidence type="ECO:0000256" key="6">
    <source>
        <dbReference type="ARBA" id="ARBA00023136"/>
    </source>
</evidence>
<evidence type="ECO:0000256" key="3">
    <source>
        <dbReference type="ARBA" id="ARBA00022475"/>
    </source>
</evidence>
<protein>
    <submittedName>
        <fullName evidence="9">ABC transporter permease</fullName>
    </submittedName>
</protein>
<evidence type="ECO:0000256" key="1">
    <source>
        <dbReference type="ARBA" id="ARBA00004651"/>
    </source>
</evidence>
<evidence type="ECO:0000259" key="8">
    <source>
        <dbReference type="PROSITE" id="PS50928"/>
    </source>
</evidence>
<feature type="transmembrane region" description="Helical" evidence="7">
    <location>
        <begin position="59"/>
        <end position="83"/>
    </location>
</feature>
<dbReference type="CDD" id="cd06261">
    <property type="entry name" value="TM_PBP2"/>
    <property type="match status" value="1"/>
</dbReference>
<accession>A0ABP8JJZ5</accession>
<dbReference type="PANTHER" id="PTHR30450">
    <property type="entry name" value="ABC TRANSPORTER PERMEASE"/>
    <property type="match status" value="1"/>
</dbReference>
<dbReference type="PANTHER" id="PTHR30450:SF1">
    <property type="entry name" value="D-METHIONINE TRANSPORT SYSTEM PERMEASE PROTEIN METI-RELATED"/>
    <property type="match status" value="1"/>
</dbReference>
<feature type="transmembrane region" description="Helical" evidence="7">
    <location>
        <begin position="195"/>
        <end position="214"/>
    </location>
</feature>
<evidence type="ECO:0000313" key="9">
    <source>
        <dbReference type="EMBL" id="GAA4392055.1"/>
    </source>
</evidence>
<gene>
    <name evidence="9" type="ORF">GCM10023167_19900</name>
</gene>
<comment type="similarity">
    <text evidence="7">Belongs to the binding-protein-dependent transport system permease family.</text>
</comment>
<reference evidence="10" key="1">
    <citation type="journal article" date="2019" name="Int. J. Syst. Evol. Microbiol.">
        <title>The Global Catalogue of Microorganisms (GCM) 10K type strain sequencing project: providing services to taxonomists for standard genome sequencing and annotation.</title>
        <authorList>
            <consortium name="The Broad Institute Genomics Platform"/>
            <consortium name="The Broad Institute Genome Sequencing Center for Infectious Disease"/>
            <person name="Wu L."/>
            <person name="Ma J."/>
        </authorList>
    </citation>
    <scope>NUCLEOTIDE SEQUENCE [LARGE SCALE GENOMIC DNA]</scope>
    <source>
        <strain evidence="10">JCM 17808</strain>
    </source>
</reference>
<keyword evidence="5 7" id="KW-1133">Transmembrane helix</keyword>
<keyword evidence="2 7" id="KW-0813">Transport</keyword>
<dbReference type="InterPro" id="IPR035906">
    <property type="entry name" value="MetI-like_sf"/>
</dbReference>
<evidence type="ECO:0000256" key="5">
    <source>
        <dbReference type="ARBA" id="ARBA00022989"/>
    </source>
</evidence>
<dbReference type="Gene3D" id="1.10.3720.10">
    <property type="entry name" value="MetI-like"/>
    <property type="match status" value="1"/>
</dbReference>
<keyword evidence="10" id="KW-1185">Reference proteome</keyword>
<feature type="transmembrane region" description="Helical" evidence="7">
    <location>
        <begin position="89"/>
        <end position="112"/>
    </location>
</feature>
<dbReference type="InterPro" id="IPR000515">
    <property type="entry name" value="MetI-like"/>
</dbReference>
<feature type="transmembrane region" description="Helical" evidence="7">
    <location>
        <begin position="152"/>
        <end position="175"/>
    </location>
</feature>
<dbReference type="PROSITE" id="PS50928">
    <property type="entry name" value="ABC_TM1"/>
    <property type="match status" value="1"/>
</dbReference>
<comment type="subcellular location">
    <subcellularLocation>
        <location evidence="1 7">Cell membrane</location>
        <topology evidence="1 7">Multi-pass membrane protein</topology>
    </subcellularLocation>
</comment>
<dbReference type="SUPFAM" id="SSF161098">
    <property type="entry name" value="MetI-like"/>
    <property type="match status" value="1"/>
</dbReference>
<name>A0ABP8JJZ5_9MICO</name>
<organism evidence="9 10">
    <name type="scientific">Brevibacterium pityocampae</name>
    <dbReference type="NCBI Taxonomy" id="506594"/>
    <lineage>
        <taxon>Bacteria</taxon>
        <taxon>Bacillati</taxon>
        <taxon>Actinomycetota</taxon>
        <taxon>Actinomycetes</taxon>
        <taxon>Micrococcales</taxon>
        <taxon>Brevibacteriaceae</taxon>
        <taxon>Brevibacterium</taxon>
    </lineage>
</organism>
<keyword evidence="3" id="KW-1003">Cell membrane</keyword>
<comment type="caution">
    <text evidence="9">The sequence shown here is derived from an EMBL/GenBank/DDBJ whole genome shotgun (WGS) entry which is preliminary data.</text>
</comment>
<keyword evidence="6 7" id="KW-0472">Membrane</keyword>
<dbReference type="RefSeq" id="WP_247423196.1">
    <property type="nucleotide sequence ID" value="NZ_BAABGL010000015.1"/>
</dbReference>
<evidence type="ECO:0000256" key="7">
    <source>
        <dbReference type="RuleBase" id="RU363032"/>
    </source>
</evidence>
<keyword evidence="4 7" id="KW-0812">Transmembrane</keyword>
<dbReference type="EMBL" id="BAABGL010000015">
    <property type="protein sequence ID" value="GAA4392055.1"/>
    <property type="molecule type" value="Genomic_DNA"/>
</dbReference>
<evidence type="ECO:0000256" key="2">
    <source>
        <dbReference type="ARBA" id="ARBA00022448"/>
    </source>
</evidence>
<feature type="domain" description="ABC transmembrane type-1" evidence="8">
    <location>
        <begin position="20"/>
        <end position="214"/>
    </location>
</feature>
<dbReference type="Pfam" id="PF00528">
    <property type="entry name" value="BPD_transp_1"/>
    <property type="match status" value="1"/>
</dbReference>
<sequence>MNAPTWFDNPAITVELLPSLGETIAMTAWSTAIAILLGLPLGIWLFVTTRDSLAPNVVVHQVLGAIVNIGRSIPFIILIIALIPFTRFVVGTALGWQAAVVALTISAIPFYARLVEIALHEVASGKVEAAQMMGASRGQIIRQVLVPEALPALISGATVTAVALVNYTAMAGAVGGGGLGDLAISYGYNRYQADVMLACVVLLVAFVGIIQLVGDRLARLVDHR</sequence>
<evidence type="ECO:0000313" key="10">
    <source>
        <dbReference type="Proteomes" id="UP001500642"/>
    </source>
</evidence>
<proteinExistence type="inferred from homology"/>
<dbReference type="NCBIfam" id="NF008049">
    <property type="entry name" value="PRK10782.1"/>
    <property type="match status" value="1"/>
</dbReference>